<proteinExistence type="predicted"/>
<dbReference type="RefSeq" id="WP_187265819.1">
    <property type="nucleotide sequence ID" value="NZ_JBHUEJ010000043.1"/>
</dbReference>
<dbReference type="Pfam" id="PF02254">
    <property type="entry name" value="TrkA_N"/>
    <property type="match status" value="1"/>
</dbReference>
<accession>A0ABW4KY79</accession>
<dbReference type="InterPro" id="IPR036291">
    <property type="entry name" value="NAD(P)-bd_dom_sf"/>
</dbReference>
<dbReference type="Proteomes" id="UP001597304">
    <property type="component" value="Unassembled WGS sequence"/>
</dbReference>
<dbReference type="SUPFAM" id="SSF51735">
    <property type="entry name" value="NAD(P)-binding Rossmann-fold domains"/>
    <property type="match status" value="1"/>
</dbReference>
<dbReference type="EMBL" id="JBHUEJ010000043">
    <property type="protein sequence ID" value="MFD1712381.1"/>
    <property type="molecule type" value="Genomic_DNA"/>
</dbReference>
<evidence type="ECO:0000259" key="1">
    <source>
        <dbReference type="Pfam" id="PF02254"/>
    </source>
</evidence>
<keyword evidence="3" id="KW-1185">Reference proteome</keyword>
<dbReference type="InterPro" id="IPR050721">
    <property type="entry name" value="Trk_Ktr_HKT_K-transport"/>
</dbReference>
<reference evidence="3" key="1">
    <citation type="journal article" date="2019" name="Int. J. Syst. Evol. Microbiol.">
        <title>The Global Catalogue of Microorganisms (GCM) 10K type strain sequencing project: providing services to taxonomists for standard genome sequencing and annotation.</title>
        <authorList>
            <consortium name="The Broad Institute Genomics Platform"/>
            <consortium name="The Broad Institute Genome Sequencing Center for Infectious Disease"/>
            <person name="Wu L."/>
            <person name="Ma J."/>
        </authorList>
    </citation>
    <scope>NUCLEOTIDE SEQUENCE [LARGE SCALE GENOMIC DNA]</scope>
    <source>
        <strain evidence="3">LMG 29247</strain>
    </source>
</reference>
<dbReference type="PANTHER" id="PTHR43833:SF9">
    <property type="entry name" value="POTASSIUM CHANNEL PROTEIN YUGO-RELATED"/>
    <property type="match status" value="1"/>
</dbReference>
<dbReference type="PANTHER" id="PTHR43833">
    <property type="entry name" value="POTASSIUM CHANNEL PROTEIN 2-RELATED-RELATED"/>
    <property type="match status" value="1"/>
</dbReference>
<dbReference type="Gene3D" id="3.40.50.720">
    <property type="entry name" value="NAD(P)-binding Rossmann-like Domain"/>
    <property type="match status" value="1"/>
</dbReference>
<evidence type="ECO:0000313" key="2">
    <source>
        <dbReference type="EMBL" id="MFD1712381.1"/>
    </source>
</evidence>
<feature type="domain" description="RCK N-terminal" evidence="1">
    <location>
        <begin position="25"/>
        <end position="95"/>
    </location>
</feature>
<comment type="caution">
    <text evidence="2">The sequence shown here is derived from an EMBL/GenBank/DDBJ whole genome shotgun (WGS) entry which is preliminary data.</text>
</comment>
<protein>
    <submittedName>
        <fullName evidence="2">NAD-binding protein</fullName>
    </submittedName>
</protein>
<dbReference type="InterPro" id="IPR003148">
    <property type="entry name" value="RCK_N"/>
</dbReference>
<evidence type="ECO:0000313" key="3">
    <source>
        <dbReference type="Proteomes" id="UP001597304"/>
    </source>
</evidence>
<sequence>MSTLSKLRRLVLRQDVSVREDHLDIAGSPTDPSVLKQAVQDDVGALVAGTEIDIDNLAIVLAAGPQRKRLFVVARQEQRRNANVFEASGADLVVLSGFVIAAEVLRQLRAPLLSAFLRRARDESEEWAASLLERLRTTIGDDVLESWTVKIDVSSAPTFAQSIRQGLSVSVRQLLTGAGSHEQRVRAVPLLLMRELPKDRHKLLLPDDDTPLSVGDLVLMCGSASARARMQSRLVA</sequence>
<gene>
    <name evidence="2" type="ORF">ACFSF0_17420</name>
</gene>
<organism evidence="2 3">
    <name type="scientific">Ottowia flava</name>
    <dbReference type="NCBI Taxonomy" id="2675430"/>
    <lineage>
        <taxon>Bacteria</taxon>
        <taxon>Pseudomonadati</taxon>
        <taxon>Pseudomonadota</taxon>
        <taxon>Betaproteobacteria</taxon>
        <taxon>Burkholderiales</taxon>
        <taxon>Comamonadaceae</taxon>
        <taxon>Ottowia</taxon>
    </lineage>
</organism>
<name>A0ABW4KY79_9BURK</name>